<protein>
    <recommendedName>
        <fullName evidence="3">PDZ domain-containing protein</fullName>
    </recommendedName>
</protein>
<dbReference type="SUPFAM" id="SSF50156">
    <property type="entry name" value="PDZ domain-like"/>
    <property type="match status" value="1"/>
</dbReference>
<proteinExistence type="predicted"/>
<dbReference type="RefSeq" id="WP_321544036.1">
    <property type="nucleotide sequence ID" value="NZ_JAXIVS010000001.1"/>
</dbReference>
<dbReference type="Proteomes" id="UP001291309">
    <property type="component" value="Unassembled WGS sequence"/>
</dbReference>
<dbReference type="Gene3D" id="2.30.42.10">
    <property type="match status" value="1"/>
</dbReference>
<evidence type="ECO:0000313" key="1">
    <source>
        <dbReference type="EMBL" id="MDY7225325.1"/>
    </source>
</evidence>
<gene>
    <name evidence="1" type="ORF">SYV04_02985</name>
</gene>
<sequence>MSESATPAPGEQVYVQANLSTGLETHPVEDPSSPALRVSWIHWHSGFRGTGLRVGDQIIAVDGTPVTFPSELRELQRLRPTLVGQYQESKRWEERGATEDTPVTLTVRRRRVPGQGWETLEFRGRIRAERVYSSATGRRLIGSGGPDSMAHDGFDFGTSWSAWLEKFQKQGSQVLDDNWQSRSMDSRYTLKEHLASKPRVDFLAERHPGPFAQATREDWEGMRTKLEGRRYELTPADLAYRELGEQRAAQIEQRAREARERFLQSLAKETLADGDLRLNPLLDDRTPVVGKYVVLPVIRNRNWISEAGRNFLTSQIGNTWYFFESRLPAAQRMLLAARRYTKLVSTSLPEHYAVIGRIQPDPRLLIIGDRGVAGFVVEPVAATLGDKAFVDLTIEQQGESPFAGEEELTKTHSALPPDTASPRQVIETMIAAIKAGDQATWTQLFVTWRASALEDGRPLYYPHYPYLLDEPWIHSCRLLSQRVSDVRVVWEGDVRLVAAENPRLGTPRIESVDVQVEHIGLFDGEYHAFTGVAVRPAWELQRLDGGPWRISSVQSL</sequence>
<evidence type="ECO:0008006" key="3">
    <source>
        <dbReference type="Google" id="ProtNLM"/>
    </source>
</evidence>
<accession>A0ABU5GZQ1</accession>
<evidence type="ECO:0000313" key="2">
    <source>
        <dbReference type="Proteomes" id="UP001291309"/>
    </source>
</evidence>
<name>A0ABU5GZQ1_9BACT</name>
<dbReference type="EMBL" id="JAXIVS010000001">
    <property type="protein sequence ID" value="MDY7225325.1"/>
    <property type="molecule type" value="Genomic_DNA"/>
</dbReference>
<reference evidence="1 2" key="1">
    <citation type="submission" date="2023-12" db="EMBL/GenBank/DDBJ databases">
        <title>the genome sequence of Hyalangium sp. s54d21.</title>
        <authorList>
            <person name="Zhang X."/>
        </authorList>
    </citation>
    <scope>NUCLEOTIDE SEQUENCE [LARGE SCALE GENOMIC DNA]</scope>
    <source>
        <strain evidence="2">s54d21</strain>
    </source>
</reference>
<dbReference type="InterPro" id="IPR036034">
    <property type="entry name" value="PDZ_sf"/>
</dbReference>
<organism evidence="1 2">
    <name type="scientific">Hyalangium rubrum</name>
    <dbReference type="NCBI Taxonomy" id="3103134"/>
    <lineage>
        <taxon>Bacteria</taxon>
        <taxon>Pseudomonadati</taxon>
        <taxon>Myxococcota</taxon>
        <taxon>Myxococcia</taxon>
        <taxon>Myxococcales</taxon>
        <taxon>Cystobacterineae</taxon>
        <taxon>Archangiaceae</taxon>
        <taxon>Hyalangium</taxon>
    </lineage>
</organism>
<keyword evidence="2" id="KW-1185">Reference proteome</keyword>
<comment type="caution">
    <text evidence="1">The sequence shown here is derived from an EMBL/GenBank/DDBJ whole genome shotgun (WGS) entry which is preliminary data.</text>
</comment>